<gene>
    <name evidence="1" type="ORF">BES08_27695</name>
</gene>
<dbReference type="AlphaFoldDB" id="A0A1D8AES4"/>
<sequence length="121" mass="12615">MSSRALLTGEGLSGLPAALLTAVGREAPGHGAQLAIDRDEAGVALPDLFRMVRAGGFTRAEEHRDLGVLSPHAVKIAHASMTATLPTSAMRGNAAGSAVRTKRCEPISILDWRAAMPFSLN</sequence>
<evidence type="ECO:0000313" key="2">
    <source>
        <dbReference type="Proteomes" id="UP000094626"/>
    </source>
</evidence>
<reference evidence="2" key="1">
    <citation type="journal article" date="2017" name="J. Biotechnol.">
        <title>Complete genome sequence of Novosphingobium resinovorum SA1, a versatile xenobiotic-degrading bacterium capable of utilizing sulfanilic acid.</title>
        <authorList>
            <person name="Hegedus B."/>
            <person name="Kos P.B."/>
            <person name="Balint B."/>
            <person name="Maroti G."/>
            <person name="Gan H.M."/>
            <person name="Perei K."/>
            <person name="Rakhely G."/>
        </authorList>
    </citation>
    <scope>NUCLEOTIDE SEQUENCE [LARGE SCALE GENOMIC DNA]</scope>
    <source>
        <strain evidence="2">SA1</strain>
    </source>
</reference>
<proteinExistence type="predicted"/>
<dbReference type="EMBL" id="CP017077">
    <property type="protein sequence ID" value="AOR80624.1"/>
    <property type="molecule type" value="Genomic_DNA"/>
</dbReference>
<evidence type="ECO:0000313" key="1">
    <source>
        <dbReference type="EMBL" id="AOR80624.1"/>
    </source>
</evidence>
<keyword evidence="1" id="KW-0614">Plasmid</keyword>
<dbReference type="KEGG" id="nre:BES08_27695"/>
<keyword evidence="2" id="KW-1185">Reference proteome</keyword>
<geneLocation type="plasmid" evidence="1 2">
    <name>pSA2</name>
</geneLocation>
<protein>
    <submittedName>
        <fullName evidence="1">Uncharacterized protein</fullName>
    </submittedName>
</protein>
<organism evidence="1 2">
    <name type="scientific">Novosphingobium resinovorum</name>
    <dbReference type="NCBI Taxonomy" id="158500"/>
    <lineage>
        <taxon>Bacteria</taxon>
        <taxon>Pseudomonadati</taxon>
        <taxon>Pseudomonadota</taxon>
        <taxon>Alphaproteobacteria</taxon>
        <taxon>Sphingomonadales</taxon>
        <taxon>Sphingomonadaceae</taxon>
        <taxon>Novosphingobium</taxon>
    </lineage>
</organism>
<name>A0A1D8AES4_9SPHN</name>
<accession>A0A1D8AES4</accession>
<dbReference type="Proteomes" id="UP000094626">
    <property type="component" value="Plasmid pSA2"/>
</dbReference>